<dbReference type="EMBL" id="CACRUT010000015">
    <property type="protein sequence ID" value="VYU40127.1"/>
    <property type="molecule type" value="Genomic_DNA"/>
</dbReference>
<dbReference type="InterPro" id="IPR019734">
    <property type="entry name" value="TPR_rpt"/>
</dbReference>
<evidence type="ECO:0000256" key="2">
    <source>
        <dbReference type="SAM" id="MobiDB-lite"/>
    </source>
</evidence>
<sequence>MGFLKTLFGGREESPEEKAEKRREREFDVLKYDGVRARKMGEVKYAIRCFREALALQNDSETASYLAEALLSDKQAEEARSILAKLTEELPDHIGVRLAMARADEMMQDYTRMDEDCRAALQIDNGHAGALYRSAQAKHALHDELNAVALLTQAIVQDGHLTEAYLLRAEILRAMGSLTEAEADIDHLLEDEEAQPAPEEAVMLKAALRLQQGDAPTAITYYNKVKTQNPLMGEAYVGLSTAYAANRQLDRALSTLDEAVELMPDFSEGYKERGRIKLMLNDKAGAADDLKKALETSPEAAKALEGQFSNIEQEMNEQYKNRNPYGF</sequence>
<dbReference type="InterPro" id="IPR044650">
    <property type="entry name" value="SRFR1-like"/>
</dbReference>
<dbReference type="SUPFAM" id="SSF81901">
    <property type="entry name" value="HCP-like"/>
    <property type="match status" value="1"/>
</dbReference>
<keyword evidence="1" id="KW-0802">TPR repeat</keyword>
<evidence type="ECO:0000256" key="1">
    <source>
        <dbReference type="PROSITE-ProRule" id="PRU00339"/>
    </source>
</evidence>
<dbReference type="RefSeq" id="WP_412442145.1">
    <property type="nucleotide sequence ID" value="NZ_CACRUT010000015.1"/>
</dbReference>
<protein>
    <submittedName>
        <fullName evidence="3">Tetratricopeptide repeat protein</fullName>
    </submittedName>
</protein>
<dbReference type="PROSITE" id="PS50005">
    <property type="entry name" value="TPR"/>
    <property type="match status" value="2"/>
</dbReference>
<dbReference type="SMART" id="SM00028">
    <property type="entry name" value="TPR"/>
    <property type="match status" value="7"/>
</dbReference>
<reference evidence="3" key="1">
    <citation type="submission" date="2019-11" db="EMBL/GenBank/DDBJ databases">
        <authorList>
            <person name="Feng L."/>
        </authorList>
    </citation>
    <scope>NUCLEOTIDE SEQUENCE</scope>
    <source>
        <strain evidence="3">PclaraLFYP37</strain>
    </source>
</reference>
<feature type="repeat" description="TPR" evidence="1">
    <location>
        <begin position="267"/>
        <end position="300"/>
    </location>
</feature>
<dbReference type="Gene3D" id="1.25.40.10">
    <property type="entry name" value="Tetratricopeptide repeat domain"/>
    <property type="match status" value="3"/>
</dbReference>
<dbReference type="InterPro" id="IPR011990">
    <property type="entry name" value="TPR-like_helical_dom_sf"/>
</dbReference>
<evidence type="ECO:0000313" key="3">
    <source>
        <dbReference type="EMBL" id="VYU40127.1"/>
    </source>
</evidence>
<proteinExistence type="predicted"/>
<name>A0A6N3ER12_9BACT</name>
<dbReference type="PANTHER" id="PTHR44749">
    <property type="entry name" value="SUPPRESSOR OF RPS4-RLD 1"/>
    <property type="match status" value="1"/>
</dbReference>
<gene>
    <name evidence="3" type="ORF">PCLFYP37_02763</name>
</gene>
<organism evidence="3">
    <name type="scientific">Paraprevotella clara</name>
    <dbReference type="NCBI Taxonomy" id="454154"/>
    <lineage>
        <taxon>Bacteria</taxon>
        <taxon>Pseudomonadati</taxon>
        <taxon>Bacteroidota</taxon>
        <taxon>Bacteroidia</taxon>
        <taxon>Bacteroidales</taxon>
        <taxon>Prevotellaceae</taxon>
        <taxon>Paraprevotella</taxon>
    </lineage>
</organism>
<dbReference type="GO" id="GO:0045892">
    <property type="term" value="P:negative regulation of DNA-templated transcription"/>
    <property type="evidence" value="ECO:0007669"/>
    <property type="project" value="InterPro"/>
</dbReference>
<feature type="compositionally biased region" description="Basic and acidic residues" evidence="2">
    <location>
        <begin position="10"/>
        <end position="21"/>
    </location>
</feature>
<dbReference type="PANTHER" id="PTHR44749:SF1">
    <property type="entry name" value="TETRATRICOPEPTIDE-LIKE HELICAL DOMAIN-CONTAINING PROTEIN"/>
    <property type="match status" value="1"/>
</dbReference>
<dbReference type="AlphaFoldDB" id="A0A6N3ER12"/>
<dbReference type="Pfam" id="PF14559">
    <property type="entry name" value="TPR_19"/>
    <property type="match status" value="2"/>
</dbReference>
<feature type="repeat" description="TPR" evidence="1">
    <location>
        <begin position="233"/>
        <end position="266"/>
    </location>
</feature>
<feature type="region of interest" description="Disordered" evidence="2">
    <location>
        <begin position="1"/>
        <end position="21"/>
    </location>
</feature>
<accession>A0A6N3ER12</accession>